<dbReference type="PANTHER" id="PTHR43591">
    <property type="entry name" value="METHYLTRANSFERASE"/>
    <property type="match status" value="1"/>
</dbReference>
<reference evidence="3" key="1">
    <citation type="journal article" date="2014" name="Int. J. Syst. Evol. Microbiol.">
        <title>Complete genome sequence of Corynebacterium casei LMG S-19264T (=DSM 44701T), isolated from a smear-ripened cheese.</title>
        <authorList>
            <consortium name="US DOE Joint Genome Institute (JGI-PGF)"/>
            <person name="Walter F."/>
            <person name="Albersmeier A."/>
            <person name="Kalinowski J."/>
            <person name="Ruckert C."/>
        </authorList>
    </citation>
    <scope>NUCLEOTIDE SEQUENCE</scope>
    <source>
        <strain evidence="3">JCM 4386</strain>
    </source>
</reference>
<dbReference type="InterPro" id="IPR041698">
    <property type="entry name" value="Methyltransf_25"/>
</dbReference>
<feature type="domain" description="Methyltransferase" evidence="2">
    <location>
        <begin position="60"/>
        <end position="153"/>
    </location>
</feature>
<dbReference type="GO" id="GO:0032259">
    <property type="term" value="P:methylation"/>
    <property type="evidence" value="ECO:0007669"/>
    <property type="project" value="UniProtKB-KW"/>
</dbReference>
<protein>
    <submittedName>
        <fullName evidence="3">Methyltransferase</fullName>
    </submittedName>
</protein>
<keyword evidence="3" id="KW-0489">Methyltransferase</keyword>
<evidence type="ECO:0000313" key="4">
    <source>
        <dbReference type="Proteomes" id="UP000606194"/>
    </source>
</evidence>
<reference evidence="3" key="2">
    <citation type="submission" date="2020-09" db="EMBL/GenBank/DDBJ databases">
        <authorList>
            <person name="Sun Q."/>
            <person name="Ohkuma M."/>
        </authorList>
    </citation>
    <scope>NUCLEOTIDE SEQUENCE</scope>
    <source>
        <strain evidence="3">JCM 4386</strain>
    </source>
</reference>
<dbReference type="CDD" id="cd02440">
    <property type="entry name" value="AdoMet_MTases"/>
    <property type="match status" value="1"/>
</dbReference>
<sequence length="271" mass="29053">MFSPEGPTLRELAVQALSSVEHGYDLLAPKFDHTPFRTPDSVLDAVASALKRSGPYEDGLDLCCGTGAGADVLATVCRTSVTGVDFSAGMLEVARGRTPAPGPRMSWVRADARALPFTAAFDLVVSFGAFGHFLPRELPGLFAQVHGALRPGGCFAFPVLAPPRPSSPAFWMLLGFDAAMRVRNAVWRPPFVMYYRAFRLGEVRAALEDAGFSVTLRALPEFGTRRDGSPRVRMVEALRAPDGDDLDGAVTPPGERTRGPATRAGRPPADR</sequence>
<proteinExistence type="predicted"/>
<dbReference type="EMBL" id="BMTL01000015">
    <property type="protein sequence ID" value="GGR95988.1"/>
    <property type="molecule type" value="Genomic_DNA"/>
</dbReference>
<feature type="region of interest" description="Disordered" evidence="1">
    <location>
        <begin position="237"/>
        <end position="271"/>
    </location>
</feature>
<dbReference type="Gene3D" id="3.40.50.150">
    <property type="entry name" value="Vaccinia Virus protein VP39"/>
    <property type="match status" value="1"/>
</dbReference>
<keyword evidence="3" id="KW-0808">Transferase</keyword>
<dbReference type="GO" id="GO:0008168">
    <property type="term" value="F:methyltransferase activity"/>
    <property type="evidence" value="ECO:0007669"/>
    <property type="project" value="UniProtKB-KW"/>
</dbReference>
<evidence type="ECO:0000313" key="3">
    <source>
        <dbReference type="EMBL" id="GGR95988.1"/>
    </source>
</evidence>
<organism evidence="3 4">
    <name type="scientific">Streptomyces humidus</name>
    <dbReference type="NCBI Taxonomy" id="52259"/>
    <lineage>
        <taxon>Bacteria</taxon>
        <taxon>Bacillati</taxon>
        <taxon>Actinomycetota</taxon>
        <taxon>Actinomycetes</taxon>
        <taxon>Kitasatosporales</taxon>
        <taxon>Streptomycetaceae</taxon>
        <taxon>Streptomyces</taxon>
    </lineage>
</organism>
<dbReference type="InterPro" id="IPR029063">
    <property type="entry name" value="SAM-dependent_MTases_sf"/>
</dbReference>
<dbReference type="SUPFAM" id="SSF53335">
    <property type="entry name" value="S-adenosyl-L-methionine-dependent methyltransferases"/>
    <property type="match status" value="1"/>
</dbReference>
<keyword evidence="4" id="KW-1185">Reference proteome</keyword>
<gene>
    <name evidence="3" type="ORF">GCM10010269_38480</name>
</gene>
<dbReference type="Proteomes" id="UP000606194">
    <property type="component" value="Unassembled WGS sequence"/>
</dbReference>
<name>A0A918FWK5_9ACTN</name>
<accession>A0A918FWK5</accession>
<dbReference type="Pfam" id="PF13649">
    <property type="entry name" value="Methyltransf_25"/>
    <property type="match status" value="1"/>
</dbReference>
<dbReference type="RefSeq" id="WP_190150516.1">
    <property type="nucleotide sequence ID" value="NZ_BMTL01000015.1"/>
</dbReference>
<comment type="caution">
    <text evidence="3">The sequence shown here is derived from an EMBL/GenBank/DDBJ whole genome shotgun (WGS) entry which is preliminary data.</text>
</comment>
<dbReference type="AlphaFoldDB" id="A0A918FWK5"/>
<evidence type="ECO:0000256" key="1">
    <source>
        <dbReference type="SAM" id="MobiDB-lite"/>
    </source>
</evidence>
<evidence type="ECO:0000259" key="2">
    <source>
        <dbReference type="Pfam" id="PF13649"/>
    </source>
</evidence>